<dbReference type="InterPro" id="IPR011992">
    <property type="entry name" value="EF-hand-dom_pair"/>
</dbReference>
<gene>
    <name evidence="12" type="primary">8237540</name>
    <name evidence="11" type="ORF">Phum_PHUM389820</name>
</gene>
<evidence type="ECO:0000256" key="5">
    <source>
        <dbReference type="ARBA" id="ARBA00022771"/>
    </source>
</evidence>
<evidence type="ECO:0000256" key="4">
    <source>
        <dbReference type="ARBA" id="ARBA00022723"/>
    </source>
</evidence>
<dbReference type="Gene3D" id="1.10.238.10">
    <property type="entry name" value="EF-hand"/>
    <property type="match status" value="2"/>
</dbReference>
<dbReference type="KEGG" id="phu:Phum_PHUM389820"/>
<dbReference type="VEuPathDB" id="VectorBase:PHUM389820"/>
<dbReference type="SUPFAM" id="SSF57850">
    <property type="entry name" value="RING/U-box"/>
    <property type="match status" value="1"/>
</dbReference>
<dbReference type="SMART" id="SM00291">
    <property type="entry name" value="ZnF_ZZ"/>
    <property type="match status" value="1"/>
</dbReference>
<organism>
    <name type="scientific">Pediculus humanus subsp. corporis</name>
    <name type="common">Body louse</name>
    <dbReference type="NCBI Taxonomy" id="121224"/>
    <lineage>
        <taxon>Eukaryota</taxon>
        <taxon>Metazoa</taxon>
        <taxon>Ecdysozoa</taxon>
        <taxon>Arthropoda</taxon>
        <taxon>Hexapoda</taxon>
        <taxon>Insecta</taxon>
        <taxon>Pterygota</taxon>
        <taxon>Neoptera</taxon>
        <taxon>Paraneoptera</taxon>
        <taxon>Psocodea</taxon>
        <taxon>Troctomorpha</taxon>
        <taxon>Phthiraptera</taxon>
        <taxon>Anoplura</taxon>
        <taxon>Pediculidae</taxon>
        <taxon>Pediculus</taxon>
    </lineage>
</organism>
<proteinExistence type="predicted"/>
<dbReference type="GO" id="GO:0050804">
    <property type="term" value="P:modulation of chemical synaptic transmission"/>
    <property type="evidence" value="ECO:0007669"/>
    <property type="project" value="UniProtKB-ARBA"/>
</dbReference>
<dbReference type="CTD" id="8237540"/>
<dbReference type="InterPro" id="IPR050774">
    <property type="entry name" value="KCMF1/Dystrophin"/>
</dbReference>
<dbReference type="OrthoDB" id="10014385at2759"/>
<evidence type="ECO:0000256" key="7">
    <source>
        <dbReference type="ARBA" id="ARBA00022837"/>
    </source>
</evidence>
<dbReference type="PROSITE" id="PS01357">
    <property type="entry name" value="ZF_ZZ_1"/>
    <property type="match status" value="1"/>
</dbReference>
<dbReference type="InterPro" id="IPR000433">
    <property type="entry name" value="Znf_ZZ"/>
</dbReference>
<evidence type="ECO:0000256" key="8">
    <source>
        <dbReference type="ARBA" id="ARBA00023212"/>
    </source>
</evidence>
<comment type="subcellular location">
    <subcellularLocation>
        <location evidence="2">Cell membrane</location>
        <location evidence="2">Sarcolemma</location>
        <topology evidence="2">Peripheral membrane protein</topology>
        <orientation evidence="2">Cytoplasmic side</orientation>
    </subcellularLocation>
    <subcellularLocation>
        <location evidence="1">Cytoplasm</location>
        <location evidence="1">Cytoskeleton</location>
    </subcellularLocation>
</comment>
<dbReference type="GeneID" id="8237540"/>
<protein>
    <submittedName>
        <fullName evidence="11 12">Dystrophin, putative</fullName>
    </submittedName>
</protein>
<dbReference type="Pfam" id="PF09068">
    <property type="entry name" value="EF-hand_2"/>
    <property type="match status" value="1"/>
</dbReference>
<dbReference type="Pfam" id="PF09069">
    <property type="entry name" value="EF-hand_3"/>
    <property type="match status" value="1"/>
</dbReference>
<dbReference type="PANTHER" id="PTHR12268">
    <property type="entry name" value="E3 UBIQUITIN-PROTEIN LIGASE KCMF1"/>
    <property type="match status" value="1"/>
</dbReference>
<dbReference type="EnsemblMetazoa" id="PHUM389820-RA">
    <property type="protein sequence ID" value="PHUM389820-PA"/>
    <property type="gene ID" value="PHUM389820"/>
</dbReference>
<accession>E0VQZ1</accession>
<evidence type="ECO:0000256" key="3">
    <source>
        <dbReference type="ARBA" id="ARBA00022490"/>
    </source>
</evidence>
<dbReference type="AlphaFoldDB" id="E0VQZ1"/>
<dbReference type="eggNOG" id="KOG4286">
    <property type="taxonomic scope" value="Eukaryota"/>
</dbReference>
<dbReference type="Pfam" id="PF00569">
    <property type="entry name" value="ZZ"/>
    <property type="match status" value="1"/>
</dbReference>
<evidence type="ECO:0000313" key="13">
    <source>
        <dbReference type="Proteomes" id="UP000009046"/>
    </source>
</evidence>
<keyword evidence="4" id="KW-0479">Metal-binding</keyword>
<evidence type="ECO:0000313" key="12">
    <source>
        <dbReference type="EnsemblMetazoa" id="PHUM389820-PA"/>
    </source>
</evidence>
<keyword evidence="8" id="KW-0206">Cytoskeleton</keyword>
<dbReference type="InterPro" id="IPR043145">
    <property type="entry name" value="Znf_ZZ_sf"/>
</dbReference>
<dbReference type="Proteomes" id="UP000009046">
    <property type="component" value="Unassembled WGS sequence"/>
</dbReference>
<dbReference type="GO" id="GO:0045202">
    <property type="term" value="C:synapse"/>
    <property type="evidence" value="ECO:0007669"/>
    <property type="project" value="GOC"/>
</dbReference>
<dbReference type="EMBL" id="AAZO01004560">
    <property type="status" value="NOT_ANNOTATED_CDS"/>
    <property type="molecule type" value="Genomic_DNA"/>
</dbReference>
<reference evidence="12" key="3">
    <citation type="submission" date="2021-02" db="UniProtKB">
        <authorList>
            <consortium name="EnsemblMetazoa"/>
        </authorList>
    </citation>
    <scope>IDENTIFICATION</scope>
    <source>
        <strain evidence="12">USDA</strain>
    </source>
</reference>
<dbReference type="PANTHER" id="PTHR12268:SF14">
    <property type="entry name" value="DYSTROPHIN-1"/>
    <property type="match status" value="1"/>
</dbReference>
<dbReference type="RefSeq" id="XP_002428535.1">
    <property type="nucleotide sequence ID" value="XM_002428490.1"/>
</dbReference>
<keyword evidence="7" id="KW-0106">Calcium</keyword>
<evidence type="ECO:0000259" key="10">
    <source>
        <dbReference type="PROSITE" id="PS50135"/>
    </source>
</evidence>
<dbReference type="SUPFAM" id="SSF47473">
    <property type="entry name" value="EF-hand"/>
    <property type="match status" value="2"/>
</dbReference>
<keyword evidence="5 9" id="KW-0863">Zinc-finger</keyword>
<dbReference type="GO" id="GO:0016010">
    <property type="term" value="C:dystrophin-associated glycoprotein complex"/>
    <property type="evidence" value="ECO:0007669"/>
    <property type="project" value="UniProtKB-ARBA"/>
</dbReference>
<feature type="domain" description="ZZ-type" evidence="10">
    <location>
        <begin position="237"/>
        <end position="293"/>
    </location>
</feature>
<dbReference type="GO" id="GO:0008270">
    <property type="term" value="F:zinc ion binding"/>
    <property type="evidence" value="ECO:0007669"/>
    <property type="project" value="UniProtKB-KW"/>
</dbReference>
<dbReference type="STRING" id="121224.E0VQZ1"/>
<dbReference type="HOGENOM" id="CLU_564202_0_0_1"/>
<dbReference type="InParanoid" id="E0VQZ1"/>
<dbReference type="GO" id="GO:0005737">
    <property type="term" value="C:cytoplasm"/>
    <property type="evidence" value="ECO:0007669"/>
    <property type="project" value="UniProtKB-SubCell"/>
</dbReference>
<dbReference type="PROSITE" id="PS50135">
    <property type="entry name" value="ZF_ZZ_2"/>
    <property type="match status" value="1"/>
</dbReference>
<dbReference type="CDD" id="cd16245">
    <property type="entry name" value="EFh_DAH"/>
    <property type="match status" value="1"/>
</dbReference>
<keyword evidence="6" id="KW-0862">Zinc</keyword>
<dbReference type="GO" id="GO:0099536">
    <property type="term" value="P:synaptic signaling"/>
    <property type="evidence" value="ECO:0007669"/>
    <property type="project" value="TreeGrafter"/>
</dbReference>
<evidence type="ECO:0000256" key="2">
    <source>
        <dbReference type="ARBA" id="ARBA00004278"/>
    </source>
</evidence>
<dbReference type="Gene3D" id="3.30.60.90">
    <property type="match status" value="1"/>
</dbReference>
<dbReference type="EMBL" id="DS235442">
    <property type="protein sequence ID" value="EEB15797.1"/>
    <property type="molecule type" value="Genomic_DNA"/>
</dbReference>
<name>E0VQZ1_PEDHC</name>
<sequence length="484" mass="55860">MSRITLEPQKNYLGLNGVLELFNKLNSIKYAAYRTSSKLRVIQKILFMDQVSLNLIMGVFEKHQYTKSENFSCIQQDDAKLIISDIYYAVQKIKNEEINVNSFCNLLTSLVLHIYDGEGKNSVSVLSLKIFLTVLCGSRPKMKYLYCFQQLADENNCLSKKKLEVLLKSIIKVLEYIGEQCSFGSDLIEGTIESCFQNCHKVNDITEYDFISWLIKDPQLLVWLSTLYRIQISESASHQIQCKICKVFPIIGLRYCCLKCFSYNLCQSCFFKGKFNKNHKSDHPIQEFCYPMTTKQFTKTLLLTLKNTFCKNNLKLQYLPAVKLKSVENQQKPNDSSESFNKGSTIDSKVLADDSQLSSSKLKLGILSPIKDSSHSSLLNSDKKSREKSEKNLSWDNYDIVNYFNYSIYRQESRDVSSDDCFEQNLMNLNKKETNEKIYLDSWINGETSWNSDDGHSRNGFTWLRQDNDKSENGAPLLKFSNTR</sequence>
<dbReference type="InterPro" id="IPR015153">
    <property type="entry name" value="EF-hand_dom_typ1"/>
</dbReference>
<evidence type="ECO:0000256" key="1">
    <source>
        <dbReference type="ARBA" id="ARBA00004245"/>
    </source>
</evidence>
<evidence type="ECO:0000256" key="9">
    <source>
        <dbReference type="PROSITE-ProRule" id="PRU00228"/>
    </source>
</evidence>
<evidence type="ECO:0000256" key="6">
    <source>
        <dbReference type="ARBA" id="ARBA00022833"/>
    </source>
</evidence>
<keyword evidence="3" id="KW-0963">Cytoplasm</keyword>
<evidence type="ECO:0000313" key="11">
    <source>
        <dbReference type="EMBL" id="EEB15797.1"/>
    </source>
</evidence>
<reference evidence="11" key="2">
    <citation type="submission" date="2007-04" db="EMBL/GenBank/DDBJ databases">
        <title>The genome of the human body louse.</title>
        <authorList>
            <consortium name="The Human Body Louse Genome Consortium"/>
            <person name="Kirkness E."/>
            <person name="Walenz B."/>
            <person name="Hass B."/>
            <person name="Bruggner R."/>
            <person name="Strausberg R."/>
        </authorList>
    </citation>
    <scope>NUCLEOTIDE SEQUENCE</scope>
    <source>
        <strain evidence="11">USDA</strain>
    </source>
</reference>
<dbReference type="InterPro" id="IPR015154">
    <property type="entry name" value="EF-hand_dom_typ2"/>
</dbReference>
<reference evidence="11" key="1">
    <citation type="submission" date="2007-04" db="EMBL/GenBank/DDBJ databases">
        <title>Annotation of Pediculus humanus corporis strain USDA.</title>
        <authorList>
            <person name="Kirkness E."/>
            <person name="Hannick L."/>
            <person name="Hass B."/>
            <person name="Bruggner R."/>
            <person name="Lawson D."/>
            <person name="Bidwell S."/>
            <person name="Joardar V."/>
            <person name="Caler E."/>
            <person name="Walenz B."/>
            <person name="Inman J."/>
            <person name="Schobel S."/>
            <person name="Galinsky K."/>
            <person name="Amedeo P."/>
            <person name="Strausberg R."/>
        </authorList>
    </citation>
    <scope>NUCLEOTIDE SEQUENCE</scope>
    <source>
        <strain evidence="11">USDA</strain>
    </source>
</reference>
<dbReference type="GO" id="GO:0046716">
    <property type="term" value="P:muscle cell cellular homeostasis"/>
    <property type="evidence" value="ECO:0007669"/>
    <property type="project" value="UniProtKB-ARBA"/>
</dbReference>
<keyword evidence="13" id="KW-1185">Reference proteome</keyword>